<dbReference type="GO" id="GO:0031499">
    <property type="term" value="C:TRAMP complex"/>
    <property type="evidence" value="ECO:0007669"/>
    <property type="project" value="TreeGrafter"/>
</dbReference>
<gene>
    <name evidence="2" type="ORF">QTG54_013714</name>
</gene>
<feature type="region of interest" description="Disordered" evidence="1">
    <location>
        <begin position="558"/>
        <end position="577"/>
    </location>
</feature>
<dbReference type="InterPro" id="IPR045862">
    <property type="entry name" value="Trf4-like"/>
</dbReference>
<protein>
    <submittedName>
        <fullName evidence="2">Poly(A) RNA polymerase</fullName>
        <ecNumber evidence="2">2.7.7.19</ecNumber>
    </submittedName>
</protein>
<feature type="region of interest" description="Disordered" evidence="1">
    <location>
        <begin position="834"/>
        <end position="924"/>
    </location>
</feature>
<feature type="compositionally biased region" description="Basic and acidic residues" evidence="1">
    <location>
        <begin position="407"/>
        <end position="424"/>
    </location>
</feature>
<accession>A0AAD9D656</accession>
<dbReference type="GO" id="GO:0043634">
    <property type="term" value="P:polyadenylation-dependent ncRNA catabolic process"/>
    <property type="evidence" value="ECO:0007669"/>
    <property type="project" value="TreeGrafter"/>
</dbReference>
<proteinExistence type="predicted"/>
<dbReference type="EMBL" id="JATAAI010000033">
    <property type="protein sequence ID" value="KAK1735551.1"/>
    <property type="molecule type" value="Genomic_DNA"/>
</dbReference>
<feature type="region of interest" description="Disordered" evidence="1">
    <location>
        <begin position="134"/>
        <end position="165"/>
    </location>
</feature>
<feature type="region of interest" description="Disordered" evidence="1">
    <location>
        <begin position="1"/>
        <end position="104"/>
    </location>
</feature>
<feature type="region of interest" description="Disordered" evidence="1">
    <location>
        <begin position="313"/>
        <end position="347"/>
    </location>
</feature>
<feature type="compositionally biased region" description="Low complexity" evidence="1">
    <location>
        <begin position="493"/>
        <end position="506"/>
    </location>
</feature>
<dbReference type="PANTHER" id="PTHR23092">
    <property type="entry name" value="POLY(A) RNA POLYMERASE"/>
    <property type="match status" value="1"/>
</dbReference>
<feature type="compositionally biased region" description="Polar residues" evidence="1">
    <location>
        <begin position="507"/>
        <end position="517"/>
    </location>
</feature>
<feature type="compositionally biased region" description="Polar residues" evidence="1">
    <location>
        <begin position="439"/>
        <end position="456"/>
    </location>
</feature>
<dbReference type="SUPFAM" id="SSF81301">
    <property type="entry name" value="Nucleotidyltransferase"/>
    <property type="match status" value="2"/>
</dbReference>
<feature type="compositionally biased region" description="Polar residues" evidence="1">
    <location>
        <begin position="75"/>
        <end position="88"/>
    </location>
</feature>
<keyword evidence="2" id="KW-0808">Transferase</keyword>
<evidence type="ECO:0000313" key="3">
    <source>
        <dbReference type="Proteomes" id="UP001224775"/>
    </source>
</evidence>
<dbReference type="EC" id="2.7.7.19" evidence="2"/>
<keyword evidence="2" id="KW-0548">Nucleotidyltransferase</keyword>
<feature type="region of interest" description="Disordered" evidence="1">
    <location>
        <begin position="359"/>
        <end position="552"/>
    </location>
</feature>
<evidence type="ECO:0000313" key="2">
    <source>
        <dbReference type="EMBL" id="KAK1735551.1"/>
    </source>
</evidence>
<feature type="compositionally biased region" description="Basic and acidic residues" evidence="1">
    <location>
        <begin position="320"/>
        <end position="343"/>
    </location>
</feature>
<feature type="compositionally biased region" description="Basic residues" evidence="1">
    <location>
        <begin position="91"/>
        <end position="104"/>
    </location>
</feature>
<feature type="compositionally biased region" description="Basic and acidic residues" evidence="1">
    <location>
        <begin position="530"/>
        <end position="547"/>
    </location>
</feature>
<organism evidence="2 3">
    <name type="scientific">Skeletonema marinoi</name>
    <dbReference type="NCBI Taxonomy" id="267567"/>
    <lineage>
        <taxon>Eukaryota</taxon>
        <taxon>Sar</taxon>
        <taxon>Stramenopiles</taxon>
        <taxon>Ochrophyta</taxon>
        <taxon>Bacillariophyta</taxon>
        <taxon>Coscinodiscophyceae</taxon>
        <taxon>Thalassiosirophycidae</taxon>
        <taxon>Thalassiosirales</taxon>
        <taxon>Skeletonemataceae</taxon>
        <taxon>Skeletonema</taxon>
        <taxon>Skeletonema marinoi-dohrnii complex</taxon>
    </lineage>
</organism>
<dbReference type="GO" id="GO:1990817">
    <property type="term" value="F:poly(A) RNA polymerase activity"/>
    <property type="evidence" value="ECO:0007669"/>
    <property type="project" value="UniProtKB-EC"/>
</dbReference>
<feature type="compositionally biased region" description="Basic residues" evidence="1">
    <location>
        <begin position="24"/>
        <end position="44"/>
    </location>
</feature>
<name>A0AAD9D656_9STRA</name>
<comment type="caution">
    <text evidence="2">The sequence shown here is derived from an EMBL/GenBank/DDBJ whole genome shotgun (WGS) entry which is preliminary data.</text>
</comment>
<dbReference type="InterPro" id="IPR043519">
    <property type="entry name" value="NT_sf"/>
</dbReference>
<dbReference type="PANTHER" id="PTHR23092:SF15">
    <property type="entry name" value="INACTIVE NON-CANONICAL POLY(A) RNA POLYMERASE PROTEIN TRF4-2-RELATED"/>
    <property type="match status" value="1"/>
</dbReference>
<dbReference type="SUPFAM" id="SSF81631">
    <property type="entry name" value="PAP/OAS1 substrate-binding domain"/>
    <property type="match status" value="1"/>
</dbReference>
<dbReference type="GO" id="GO:0003729">
    <property type="term" value="F:mRNA binding"/>
    <property type="evidence" value="ECO:0007669"/>
    <property type="project" value="TreeGrafter"/>
</dbReference>
<dbReference type="Proteomes" id="UP001224775">
    <property type="component" value="Unassembled WGS sequence"/>
</dbReference>
<dbReference type="GO" id="GO:0031123">
    <property type="term" value="P:RNA 3'-end processing"/>
    <property type="evidence" value="ECO:0007669"/>
    <property type="project" value="TreeGrafter"/>
</dbReference>
<feature type="compositionally biased region" description="Basic residues" evidence="1">
    <location>
        <begin position="900"/>
        <end position="910"/>
    </location>
</feature>
<feature type="compositionally biased region" description="Polar residues" evidence="1">
    <location>
        <begin position="55"/>
        <end position="64"/>
    </location>
</feature>
<reference evidence="2" key="1">
    <citation type="submission" date="2023-06" db="EMBL/GenBank/DDBJ databases">
        <title>Survivors Of The Sea: Transcriptome response of Skeletonema marinoi to long-term dormancy.</title>
        <authorList>
            <person name="Pinder M.I.M."/>
            <person name="Kourtchenko O."/>
            <person name="Robertson E.K."/>
            <person name="Larsson T."/>
            <person name="Maumus F."/>
            <person name="Osuna-Cruz C.M."/>
            <person name="Vancaester E."/>
            <person name="Stenow R."/>
            <person name="Vandepoele K."/>
            <person name="Ploug H."/>
            <person name="Bruchert V."/>
            <person name="Godhe A."/>
            <person name="Topel M."/>
        </authorList>
    </citation>
    <scope>NUCLEOTIDE SEQUENCE</scope>
    <source>
        <strain evidence="2">R05AC</strain>
    </source>
</reference>
<dbReference type="Gene3D" id="1.10.1410.10">
    <property type="match status" value="1"/>
</dbReference>
<dbReference type="GO" id="GO:0005730">
    <property type="term" value="C:nucleolus"/>
    <property type="evidence" value="ECO:0007669"/>
    <property type="project" value="TreeGrafter"/>
</dbReference>
<sequence>MRSEKKGSKGNYGKVKAAPQNNKRANKLPKPSKHHDVKPRKKKAFTSIKERMQIVTRNTQSSSRGHTHKGFKTGYSFSNANANAPENSTTTKKKKKKKKGAKKRAFQMFISQSNEIFLKRVDVPWYNSAQANAKAETFNDKRSRLNNADDQDSDDNETDNHDGMAQLQLPPESILSSIDSDIASFCAYVKLGPIELKARQAFLDEITGIALNQFGKSGRNRNSRANDGEDEISVVPFGSFATQSVCTFASDVDMCLWGVVKGETQPEHITFVDDDTETSQRDADLLEKSQHQRDDCPLLTESSLLRTMEAIQNASHKGAKQAEQKKDASKNEKKEEAQSHPENDNNDLFFIDRVGEHIDDEKDGDDLCDESATPAGSKPAPKKGLQFEIDLAGVKELGGDVDDLTETNEKTDQTKESESGEVHQKPSAAAKAEQPSDAVCNNNDKPQKAQALQSAGKTKETAIQVDDSNDDDDGSKSDVIVIDSDDDDDADKLASYYSRKSNSSASDNLTGNNTSPINLLHSDDSSCESARSEVDVSDDDVSRKLSQEQENEVMELSLTSHRTSSQQPLTKKPVIGPTGKTRNKVVSVLLSLTNQLRRSSFTHTIECRSRARVPIINCSTRTGFEGDIAIGGHNGVDTSTYARSQVNRFNSFAPIILIMKALMNQQGLDKPFTGGLGSYKLYVLVAYHIETHIANGGNDRPSEILISLLYRFGCVGSRRDKLTTNLVRLGNSGEMITCDGGMCELTPVFRLPDCVEMFRECHERLTDRCLLIDDCSGAHHCSYLSSIIDCHSLREAREASKRRARLCDNIITRPTPLNHPGKVSAGRRISHVFTRNGSIGAASKPDNNKRKNINNSPGYKRSKSDTAQRGPRGGLVPLNRPDLSARKSLGAEAAVIQRGMKQRKNKKKQARDKELTRFASRNSI</sequence>
<evidence type="ECO:0000256" key="1">
    <source>
        <dbReference type="SAM" id="MobiDB-lite"/>
    </source>
</evidence>
<dbReference type="AlphaFoldDB" id="A0AAD9D656"/>
<feature type="compositionally biased region" description="Polar residues" evidence="1">
    <location>
        <begin position="558"/>
        <end position="569"/>
    </location>
</feature>
<keyword evidence="3" id="KW-1185">Reference proteome</keyword>